<feature type="binding site" evidence="7">
    <location>
        <position position="223"/>
    </location>
    <ligand>
        <name>FMN</name>
        <dbReference type="ChEBI" id="CHEBI:58210"/>
    </ligand>
</feature>
<feature type="binding site" evidence="7">
    <location>
        <position position="153"/>
    </location>
    <ligand>
        <name>FMN</name>
        <dbReference type="ChEBI" id="CHEBI:58210"/>
    </ligand>
</feature>
<keyword evidence="3 7" id="KW-0288">FMN</keyword>
<dbReference type="SUPFAM" id="SSF51395">
    <property type="entry name" value="FMN-linked oxidoreductases"/>
    <property type="match status" value="1"/>
</dbReference>
<evidence type="ECO:0000256" key="1">
    <source>
        <dbReference type="ARBA" id="ARBA00001917"/>
    </source>
</evidence>
<protein>
    <submittedName>
        <fullName evidence="9">4-hydroxymandelate oxidase</fullName>
    </submittedName>
</protein>
<dbReference type="EMBL" id="VFMO01000001">
    <property type="protein sequence ID" value="TQJ14274.1"/>
    <property type="molecule type" value="Genomic_DNA"/>
</dbReference>
<feature type="binding site" evidence="7">
    <location>
        <position position="23"/>
    </location>
    <ligand>
        <name>glyoxylate</name>
        <dbReference type="ChEBI" id="CHEBI:36655"/>
    </ligand>
</feature>
<feature type="binding site" evidence="7">
    <location>
        <position position="125"/>
    </location>
    <ligand>
        <name>FMN</name>
        <dbReference type="ChEBI" id="CHEBI:58210"/>
    </ligand>
</feature>
<evidence type="ECO:0000313" key="10">
    <source>
        <dbReference type="Proteomes" id="UP000320806"/>
    </source>
</evidence>
<dbReference type="Proteomes" id="UP000320806">
    <property type="component" value="Unassembled WGS sequence"/>
</dbReference>
<evidence type="ECO:0000256" key="7">
    <source>
        <dbReference type="PIRSR" id="PIRSR000138-2"/>
    </source>
</evidence>
<dbReference type="Pfam" id="PF01070">
    <property type="entry name" value="FMN_dh"/>
    <property type="match status" value="1"/>
</dbReference>
<dbReference type="PANTHER" id="PTHR10578">
    <property type="entry name" value="S -2-HYDROXY-ACID OXIDASE-RELATED"/>
    <property type="match status" value="1"/>
</dbReference>
<dbReference type="AlphaFoldDB" id="A0A542EG32"/>
<dbReference type="InterPro" id="IPR013785">
    <property type="entry name" value="Aldolase_TIM"/>
</dbReference>
<gene>
    <name evidence="9" type="ORF">FB459_1722</name>
</gene>
<feature type="binding site" evidence="7">
    <location>
        <begin position="75"/>
        <end position="77"/>
    </location>
    <ligand>
        <name>FMN</name>
        <dbReference type="ChEBI" id="CHEBI:58210"/>
    </ligand>
</feature>
<feature type="binding site" evidence="7">
    <location>
        <begin position="301"/>
        <end position="302"/>
    </location>
    <ligand>
        <name>FMN</name>
        <dbReference type="ChEBI" id="CHEBI:58210"/>
    </ligand>
</feature>
<feature type="binding site" evidence="7">
    <location>
        <begin position="278"/>
        <end position="282"/>
    </location>
    <ligand>
        <name>FMN</name>
        <dbReference type="ChEBI" id="CHEBI:58210"/>
    </ligand>
</feature>
<dbReference type="PROSITE" id="PS51349">
    <property type="entry name" value="FMN_HYDROXY_ACID_DH_2"/>
    <property type="match status" value="1"/>
</dbReference>
<feature type="active site" description="Proton acceptor" evidence="6">
    <location>
        <position position="247"/>
    </location>
</feature>
<feature type="binding site" evidence="7">
    <location>
        <position position="247"/>
    </location>
    <ligand>
        <name>glyoxylate</name>
        <dbReference type="ChEBI" id="CHEBI:36655"/>
    </ligand>
</feature>
<evidence type="ECO:0000313" key="9">
    <source>
        <dbReference type="EMBL" id="TQJ14274.1"/>
    </source>
</evidence>
<comment type="cofactor">
    <cofactor evidence="1">
        <name>FMN</name>
        <dbReference type="ChEBI" id="CHEBI:58210"/>
    </cofactor>
</comment>
<dbReference type="InterPro" id="IPR037396">
    <property type="entry name" value="FMN_HAD"/>
</dbReference>
<evidence type="ECO:0000256" key="5">
    <source>
        <dbReference type="ARBA" id="ARBA00024042"/>
    </source>
</evidence>
<feature type="binding site" evidence="7">
    <location>
        <position position="127"/>
    </location>
    <ligand>
        <name>glyoxylate</name>
        <dbReference type="ChEBI" id="CHEBI:36655"/>
    </ligand>
</feature>
<comment type="similarity">
    <text evidence="5">Belongs to the FMN-dependent alpha-hydroxy acid dehydrogenase family.</text>
</comment>
<dbReference type="GO" id="GO:0016491">
    <property type="term" value="F:oxidoreductase activity"/>
    <property type="evidence" value="ECO:0007669"/>
    <property type="project" value="UniProtKB-KW"/>
</dbReference>
<dbReference type="GO" id="GO:0010181">
    <property type="term" value="F:FMN binding"/>
    <property type="evidence" value="ECO:0007669"/>
    <property type="project" value="InterPro"/>
</dbReference>
<feature type="binding site" evidence="7">
    <location>
        <position position="104"/>
    </location>
    <ligand>
        <name>FMN</name>
        <dbReference type="ChEBI" id="CHEBI:58210"/>
    </ligand>
</feature>
<dbReference type="PANTHER" id="PTHR10578:SF107">
    <property type="entry name" value="2-HYDROXYACID OXIDASE 1"/>
    <property type="match status" value="1"/>
</dbReference>
<evidence type="ECO:0000259" key="8">
    <source>
        <dbReference type="PROSITE" id="PS51349"/>
    </source>
</evidence>
<accession>A0A542EG32</accession>
<name>A0A542EG32_9MICO</name>
<dbReference type="InterPro" id="IPR000262">
    <property type="entry name" value="FMN-dep_DH"/>
</dbReference>
<evidence type="ECO:0000256" key="2">
    <source>
        <dbReference type="ARBA" id="ARBA00022630"/>
    </source>
</evidence>
<dbReference type="Gene3D" id="3.20.20.70">
    <property type="entry name" value="Aldolase class I"/>
    <property type="match status" value="1"/>
</dbReference>
<proteinExistence type="inferred from homology"/>
<keyword evidence="10" id="KW-1185">Reference proteome</keyword>
<organism evidence="9 10">
    <name type="scientific">Yimella lutea</name>
    <dbReference type="NCBI Taxonomy" id="587872"/>
    <lineage>
        <taxon>Bacteria</taxon>
        <taxon>Bacillati</taxon>
        <taxon>Actinomycetota</taxon>
        <taxon>Actinomycetes</taxon>
        <taxon>Micrococcales</taxon>
        <taxon>Dermacoccaceae</taxon>
        <taxon>Yimella</taxon>
    </lineage>
</organism>
<keyword evidence="2 7" id="KW-0285">Flavoprotein</keyword>
<reference evidence="9 10" key="1">
    <citation type="submission" date="2019-06" db="EMBL/GenBank/DDBJ databases">
        <title>Sequencing the genomes of 1000 actinobacteria strains.</title>
        <authorList>
            <person name="Klenk H.-P."/>
        </authorList>
    </citation>
    <scope>NUCLEOTIDE SEQUENCE [LARGE SCALE GENOMIC DNA]</scope>
    <source>
        <strain evidence="9 10">DSM 19828</strain>
    </source>
</reference>
<dbReference type="InterPro" id="IPR012133">
    <property type="entry name" value="Alpha-hydoxy_acid_DH_FMN"/>
</dbReference>
<feature type="binding site" evidence="7">
    <location>
        <position position="250"/>
    </location>
    <ligand>
        <name>glyoxylate</name>
        <dbReference type="ChEBI" id="CHEBI:36655"/>
    </ligand>
</feature>
<keyword evidence="4" id="KW-0560">Oxidoreductase</keyword>
<evidence type="ECO:0000256" key="3">
    <source>
        <dbReference type="ARBA" id="ARBA00022643"/>
    </source>
</evidence>
<sequence length="349" mass="37535">MHPMIEAFRETAAHRLDPPFWEYVQRGCGMGISVAEAESSWAAYRLRPRTLRDVSTVDLGLDLFGTWSNPVGVAPTAFHKLTHAEGEIATAGAAGAVGSPFVLSSRSTCRIEDVGAAVWGPWWFQVYMTLTREVTEGMVRRAVATGATALVLTVDTPYVGHRNIPDSGRPMEMTDELALVNMGDHLTPQQARAPWSHIDQDPAIGVETIEWLKQISGRPVVVKGVLREDDARLFVDHGADAVWVSAHGGRQLDRAVTPASVLPEIVEAVGDSVPVVVDGGVRDGFDILTALGLGASAVFVGRPALWALASQGRPGVESLLLEYAAELKHVMGLAGVTDLHQIRDACLVR</sequence>
<feature type="binding site" evidence="7">
    <location>
        <position position="162"/>
    </location>
    <ligand>
        <name>glyoxylate</name>
        <dbReference type="ChEBI" id="CHEBI:36655"/>
    </ligand>
</feature>
<dbReference type="CDD" id="cd02809">
    <property type="entry name" value="alpha_hydroxyacid_oxid_FMN"/>
    <property type="match status" value="1"/>
</dbReference>
<feature type="domain" description="FMN hydroxy acid dehydrogenase" evidence="8">
    <location>
        <begin position="1"/>
        <end position="349"/>
    </location>
</feature>
<dbReference type="PIRSF" id="PIRSF000138">
    <property type="entry name" value="Al-hdrx_acd_dh"/>
    <property type="match status" value="1"/>
</dbReference>
<evidence type="ECO:0000256" key="6">
    <source>
        <dbReference type="PIRSR" id="PIRSR000138-1"/>
    </source>
</evidence>
<feature type="binding site" evidence="7">
    <location>
        <position position="245"/>
    </location>
    <ligand>
        <name>FMN</name>
        <dbReference type="ChEBI" id="CHEBI:58210"/>
    </ligand>
</feature>
<evidence type="ECO:0000256" key="4">
    <source>
        <dbReference type="ARBA" id="ARBA00023002"/>
    </source>
</evidence>
<comment type="caution">
    <text evidence="9">The sequence shown here is derived from an EMBL/GenBank/DDBJ whole genome shotgun (WGS) entry which is preliminary data.</text>
</comment>